<evidence type="ECO:0000259" key="2">
    <source>
        <dbReference type="Pfam" id="PF03734"/>
    </source>
</evidence>
<evidence type="ECO:0000256" key="1">
    <source>
        <dbReference type="SAM" id="MobiDB-lite"/>
    </source>
</evidence>
<proteinExistence type="predicted"/>
<dbReference type="PANTHER" id="PTHR38589">
    <property type="entry name" value="BLR0621 PROTEIN"/>
    <property type="match status" value="1"/>
</dbReference>
<dbReference type="PANTHER" id="PTHR38589:SF1">
    <property type="entry name" value="BLR0621 PROTEIN"/>
    <property type="match status" value="1"/>
</dbReference>
<dbReference type="Proteomes" id="UP001501442">
    <property type="component" value="Unassembled WGS sequence"/>
</dbReference>
<accession>A0ABP8UGG8</accession>
<evidence type="ECO:0000313" key="4">
    <source>
        <dbReference type="Proteomes" id="UP001501442"/>
    </source>
</evidence>
<dbReference type="EMBL" id="BAABHK010000008">
    <property type="protein sequence ID" value="GAA4630707.1"/>
    <property type="molecule type" value="Genomic_DNA"/>
</dbReference>
<dbReference type="InterPro" id="IPR005490">
    <property type="entry name" value="LD_TPept_cat_dom"/>
</dbReference>
<keyword evidence="4" id="KW-1185">Reference proteome</keyword>
<comment type="caution">
    <text evidence="3">The sequence shown here is derived from an EMBL/GenBank/DDBJ whole genome shotgun (WGS) entry which is preliminary data.</text>
</comment>
<reference evidence="4" key="1">
    <citation type="journal article" date="2019" name="Int. J. Syst. Evol. Microbiol.">
        <title>The Global Catalogue of Microorganisms (GCM) 10K type strain sequencing project: providing services to taxonomists for standard genome sequencing and annotation.</title>
        <authorList>
            <consortium name="The Broad Institute Genomics Platform"/>
            <consortium name="The Broad Institute Genome Sequencing Center for Infectious Disease"/>
            <person name="Wu L."/>
            <person name="Ma J."/>
        </authorList>
    </citation>
    <scope>NUCLEOTIDE SEQUENCE [LARGE SCALE GENOMIC DNA]</scope>
    <source>
        <strain evidence="4">JCM 17939</strain>
    </source>
</reference>
<feature type="domain" description="L,D-TPase catalytic" evidence="2">
    <location>
        <begin position="6"/>
        <end position="159"/>
    </location>
</feature>
<gene>
    <name evidence="3" type="ORF">GCM10023196_057150</name>
</gene>
<organism evidence="3 4">
    <name type="scientific">Actinoallomurus vinaceus</name>
    <dbReference type="NCBI Taxonomy" id="1080074"/>
    <lineage>
        <taxon>Bacteria</taxon>
        <taxon>Bacillati</taxon>
        <taxon>Actinomycetota</taxon>
        <taxon>Actinomycetes</taxon>
        <taxon>Streptosporangiales</taxon>
        <taxon>Thermomonosporaceae</taxon>
        <taxon>Actinoallomurus</taxon>
    </lineage>
</organism>
<evidence type="ECO:0000313" key="3">
    <source>
        <dbReference type="EMBL" id="GAA4630707.1"/>
    </source>
</evidence>
<protein>
    <recommendedName>
        <fullName evidence="2">L,D-TPase catalytic domain-containing protein</fullName>
    </recommendedName>
</protein>
<feature type="region of interest" description="Disordered" evidence="1">
    <location>
        <begin position="16"/>
        <end position="45"/>
    </location>
</feature>
<dbReference type="Pfam" id="PF03734">
    <property type="entry name" value="YkuD"/>
    <property type="match status" value="1"/>
</dbReference>
<name>A0ABP8UGG8_9ACTN</name>
<sequence length="171" mass="18372">MVTECVKQGKSWKKVSATTGRAGTKAFARPGAKREGDGKSPTGSFTLTEAFGLGNPGTKLKYRTLHSSGDCWGSTSGKSHYNDYYAAAKCRSTDEDLSATARRGPYHQAVVINYNRPHAKSGYGSAIFFHVGGVTPTAGCISIKESKLRAVMRTLVANDRMIMGPKSALFR</sequence>